<dbReference type="InterPro" id="IPR018200">
    <property type="entry name" value="USP_CS"/>
</dbReference>
<accession>A0A0G4ISH5</accession>
<evidence type="ECO:0000313" key="5">
    <source>
        <dbReference type="Proteomes" id="UP000039324"/>
    </source>
</evidence>
<keyword evidence="5" id="KW-1185">Reference proteome</keyword>
<sequence length="654" mass="72823">MSVGDEVIVQEFNLSGTAASANRINRTPFRCVRVVKRTSDAGNAVVLRLYDAPGMRVSGHSQERSLDPEMGSWQSTTDPIDTTWSSVLTYTSADGSKKLMIQFPSGDTIPLFRLVAKIHKNYDPDADLGETRKRKLPAPSPANTTRYDDLDDLRRRSRPYHPINTLRPSPKLPLAPSTPTHQVKHEFVRTPRSAPGVLTTRAGTLSSGNPLGTIVPRTPNGIRPVAMRTDENRSPVRRQALEFTPTKRLPLSPVRAPPSPKMEAPLGKGGLRNIGNSCYINACVSALQKLHVAVGEMMALAPASRSISERNENEFSDGEGAVSNGHSVAPVSIFQRFADVVRHMRSTESTGAAMETRRLRAAMGHLNERFAGRSQQDAHEFLAELLDQISEKIRELTSDKTSPLHNLPGLRYVTSQTEMVLTCPRCSYKRSRFEEVMIYSLDLPKVNGVLAPPVCPLHGQRIRRMSKFDVGREFWGCGVRCDRMPIQWVDSPAADSSPGEASSNLSVSVADLLAHFFSEKTLELRCDECQSTEVVCRPRFDILADNLILHLKRFEADSSRGTYVKRNDPVQINIHLDVSKFTAKGSSVRYRLQSIVSHIGQTSTSGHYIHDYRDPKTAQWTRYDDSSVKLATEHKTMSEALTQGYILFYTRIND</sequence>
<name>A0A0G4ISH5_PLABS</name>
<evidence type="ECO:0000313" key="3">
    <source>
        <dbReference type="EMBL" id="CEO98298.1"/>
    </source>
</evidence>
<geneLocation type="mitochondrion" evidence="4"/>
<evidence type="ECO:0000313" key="6">
    <source>
        <dbReference type="Proteomes" id="UP000290189"/>
    </source>
</evidence>
<dbReference type="PROSITE" id="PS00973">
    <property type="entry name" value="USP_2"/>
    <property type="match status" value="1"/>
</dbReference>
<feature type="compositionally biased region" description="Polar residues" evidence="1">
    <location>
        <begin position="201"/>
        <end position="210"/>
    </location>
</feature>
<gene>
    <name evidence="3" type="ORF">PBRA_006412</name>
    <name evidence="4" type="ORF">PLBR_LOCUS2345</name>
</gene>
<dbReference type="Proteomes" id="UP000290189">
    <property type="component" value="Unassembled WGS sequence"/>
</dbReference>
<evidence type="ECO:0000313" key="4">
    <source>
        <dbReference type="EMBL" id="SPQ95130.1"/>
    </source>
</evidence>
<feature type="region of interest" description="Disordered" evidence="1">
    <location>
        <begin position="57"/>
        <end position="78"/>
    </location>
</feature>
<evidence type="ECO:0000259" key="2">
    <source>
        <dbReference type="PROSITE" id="PS50235"/>
    </source>
</evidence>
<dbReference type="OMA" id="HEPETTY"/>
<dbReference type="CDD" id="cd02257">
    <property type="entry name" value="Peptidase_C19"/>
    <property type="match status" value="1"/>
</dbReference>
<reference evidence="4 6" key="2">
    <citation type="submission" date="2018-03" db="EMBL/GenBank/DDBJ databases">
        <authorList>
            <person name="Fogelqvist J."/>
        </authorList>
    </citation>
    <scope>NUCLEOTIDE SEQUENCE [LARGE SCALE GENOMIC DNA]</scope>
</reference>
<dbReference type="InterPro" id="IPR050164">
    <property type="entry name" value="Peptidase_C19"/>
</dbReference>
<feature type="region of interest" description="Disordered" evidence="1">
    <location>
        <begin position="123"/>
        <end position="148"/>
    </location>
</feature>
<feature type="domain" description="USP" evidence="2">
    <location>
        <begin position="269"/>
        <end position="652"/>
    </location>
</feature>
<dbReference type="STRING" id="37360.A0A0G4ISH5"/>
<dbReference type="GO" id="GO:0005634">
    <property type="term" value="C:nucleus"/>
    <property type="evidence" value="ECO:0007669"/>
    <property type="project" value="TreeGrafter"/>
</dbReference>
<dbReference type="GO" id="GO:0005829">
    <property type="term" value="C:cytosol"/>
    <property type="evidence" value="ECO:0007669"/>
    <property type="project" value="TreeGrafter"/>
</dbReference>
<reference evidence="3 5" key="1">
    <citation type="submission" date="2015-02" db="EMBL/GenBank/DDBJ databases">
        <authorList>
            <person name="Chooi Y.-H."/>
        </authorList>
    </citation>
    <scope>NUCLEOTIDE SEQUENCE [LARGE SCALE GENOMIC DNA]</scope>
    <source>
        <strain evidence="3">E3</strain>
    </source>
</reference>
<dbReference type="PROSITE" id="PS50235">
    <property type="entry name" value="USP_3"/>
    <property type="match status" value="1"/>
</dbReference>
<dbReference type="AlphaFoldDB" id="A0A0G4ISH5"/>
<organism evidence="3 5">
    <name type="scientific">Plasmodiophora brassicae</name>
    <name type="common">Clubroot disease agent</name>
    <dbReference type="NCBI Taxonomy" id="37360"/>
    <lineage>
        <taxon>Eukaryota</taxon>
        <taxon>Sar</taxon>
        <taxon>Rhizaria</taxon>
        <taxon>Endomyxa</taxon>
        <taxon>Phytomyxea</taxon>
        <taxon>Plasmodiophorida</taxon>
        <taxon>Plasmodiophoridae</taxon>
        <taxon>Plasmodiophora</taxon>
    </lineage>
</organism>
<dbReference type="GO" id="GO:0004843">
    <property type="term" value="F:cysteine-type deubiquitinase activity"/>
    <property type="evidence" value="ECO:0007669"/>
    <property type="project" value="InterPro"/>
</dbReference>
<protein>
    <recommendedName>
        <fullName evidence="2">USP domain-containing protein</fullName>
    </recommendedName>
</protein>
<dbReference type="SUPFAM" id="SSF54001">
    <property type="entry name" value="Cysteine proteinases"/>
    <property type="match status" value="1"/>
</dbReference>
<keyword evidence="4" id="KW-0496">Mitochondrion</keyword>
<proteinExistence type="predicted"/>
<dbReference type="OrthoDB" id="289038at2759"/>
<dbReference type="Proteomes" id="UP000039324">
    <property type="component" value="Unassembled WGS sequence"/>
</dbReference>
<evidence type="ECO:0000256" key="1">
    <source>
        <dbReference type="SAM" id="MobiDB-lite"/>
    </source>
</evidence>
<dbReference type="Gene3D" id="3.90.70.10">
    <property type="entry name" value="Cysteine proteinases"/>
    <property type="match status" value="1"/>
</dbReference>
<feature type="region of interest" description="Disordered" evidence="1">
    <location>
        <begin position="196"/>
        <end position="225"/>
    </location>
</feature>
<dbReference type="EMBL" id="CDSF01000083">
    <property type="protein sequence ID" value="CEO98298.1"/>
    <property type="molecule type" value="Genomic_DNA"/>
</dbReference>
<dbReference type="GO" id="GO:0016579">
    <property type="term" value="P:protein deubiquitination"/>
    <property type="evidence" value="ECO:0007669"/>
    <property type="project" value="InterPro"/>
</dbReference>
<dbReference type="InterPro" id="IPR001394">
    <property type="entry name" value="Peptidase_C19_UCH"/>
</dbReference>
<dbReference type="PANTHER" id="PTHR24006">
    <property type="entry name" value="UBIQUITIN CARBOXYL-TERMINAL HYDROLASE"/>
    <property type="match status" value="1"/>
</dbReference>
<dbReference type="InterPro" id="IPR028889">
    <property type="entry name" value="USP"/>
</dbReference>
<dbReference type="InterPro" id="IPR038765">
    <property type="entry name" value="Papain-like_cys_pep_sf"/>
</dbReference>
<dbReference type="EMBL" id="OVEO01000003">
    <property type="protein sequence ID" value="SPQ95130.1"/>
    <property type="molecule type" value="Genomic_DNA"/>
</dbReference>
<dbReference type="Pfam" id="PF00443">
    <property type="entry name" value="UCH"/>
    <property type="match status" value="1"/>
</dbReference>